<feature type="domain" description="GDP-fucose pyrophosphorylase" evidence="3">
    <location>
        <begin position="79"/>
        <end position="344"/>
    </location>
</feature>
<keyword evidence="2" id="KW-0547">Nucleotide-binding</keyword>
<keyword evidence="5" id="KW-1185">Reference proteome</keyword>
<name>A0ABQ9F0Q5_TEGGR</name>
<keyword evidence="1" id="KW-0808">Transferase</keyword>
<dbReference type="Pfam" id="PF07959">
    <property type="entry name" value="Fucose_pyrophosphorylase"/>
    <property type="match status" value="1"/>
</dbReference>
<gene>
    <name evidence="4" type="ORF">KUTeg_011707</name>
</gene>
<evidence type="ECO:0000313" key="4">
    <source>
        <dbReference type="EMBL" id="KAJ8309842.1"/>
    </source>
</evidence>
<evidence type="ECO:0000259" key="3">
    <source>
        <dbReference type="Pfam" id="PF07959"/>
    </source>
</evidence>
<organism evidence="4 5">
    <name type="scientific">Tegillarca granosa</name>
    <name type="common">Malaysian cockle</name>
    <name type="synonym">Anadara granosa</name>
    <dbReference type="NCBI Taxonomy" id="220873"/>
    <lineage>
        <taxon>Eukaryota</taxon>
        <taxon>Metazoa</taxon>
        <taxon>Spiralia</taxon>
        <taxon>Lophotrochozoa</taxon>
        <taxon>Mollusca</taxon>
        <taxon>Bivalvia</taxon>
        <taxon>Autobranchia</taxon>
        <taxon>Pteriomorphia</taxon>
        <taxon>Arcoida</taxon>
        <taxon>Arcoidea</taxon>
        <taxon>Arcidae</taxon>
        <taxon>Tegillarca</taxon>
    </lineage>
</organism>
<comment type="caution">
    <text evidence="4">The sequence shown here is derived from an EMBL/GenBank/DDBJ whole genome shotgun (WGS) entry which is preliminary data.</text>
</comment>
<evidence type="ECO:0000256" key="1">
    <source>
        <dbReference type="ARBA" id="ARBA00022679"/>
    </source>
</evidence>
<evidence type="ECO:0000313" key="5">
    <source>
        <dbReference type="Proteomes" id="UP001217089"/>
    </source>
</evidence>
<proteinExistence type="predicted"/>
<dbReference type="EMBL" id="JARBDR010000640">
    <property type="protein sequence ID" value="KAJ8309842.1"/>
    <property type="molecule type" value="Genomic_DNA"/>
</dbReference>
<reference evidence="4 5" key="1">
    <citation type="submission" date="2022-12" db="EMBL/GenBank/DDBJ databases">
        <title>Chromosome-level genome of Tegillarca granosa.</title>
        <authorList>
            <person name="Kim J."/>
        </authorList>
    </citation>
    <scope>NUCLEOTIDE SEQUENCE [LARGE SCALE GENOMIC DNA]</scope>
    <source>
        <strain evidence="4">Teg-2019</strain>
        <tissue evidence="4">Adductor muscle</tissue>
    </source>
</reference>
<dbReference type="PANTHER" id="PTHR15045:SF1">
    <property type="entry name" value="FUCOSE-1-PHOSPHATE GUANYLYLTRANSFERASE"/>
    <property type="match status" value="1"/>
</dbReference>
<sequence length="347" mass="39025">MLTKTMTFLAGWLMKQDFKPALLEQKCIYESQIELKSERNELPKGIPIHVIPDPDGPKIGNGGSTLNAISSLYSIYGNEMFQFRILMIHAGGLSKRIPSTSVLGKIFSPIPKGSPMFQMLDLKLAMYLPLIPRMPPGILVCCADDILVYNLGSDDNEWELSDSGFTVFAHPSVLEFGVKHGVYVIDNKDVTDTETLVKEGDCLEVLQKPSVETMFEKGAVLDGEDLIFPDGITIHGRTVYTDSCFFFAMDTTDLYNAEIDAYGDFLPALGPRATVDYIHNTSNVTTVLPNLLPTRKKVFDLLRGTKIKLYMMNSSRYIHIGTTKEYINHFCLDSDFSRRIRFDEKYI</sequence>
<evidence type="ECO:0000256" key="2">
    <source>
        <dbReference type="ARBA" id="ARBA00022741"/>
    </source>
</evidence>
<dbReference type="Proteomes" id="UP001217089">
    <property type="component" value="Unassembled WGS sequence"/>
</dbReference>
<accession>A0ABQ9F0Q5</accession>
<protein>
    <recommendedName>
        <fullName evidence="3">GDP-fucose pyrophosphorylase domain-containing protein</fullName>
    </recommendedName>
</protein>
<dbReference type="PANTHER" id="PTHR15045">
    <property type="entry name" value="FUCOSE-1-PHOSPHATE GUANYLYLTRANSFERASE"/>
    <property type="match status" value="1"/>
</dbReference>
<dbReference type="InterPro" id="IPR012887">
    <property type="entry name" value="GDP_fucose_pyrophosphorylase"/>
</dbReference>